<dbReference type="InterPro" id="IPR041658">
    <property type="entry name" value="AAA_lid_11"/>
</dbReference>
<dbReference type="OrthoDB" id="424310at2759"/>
<evidence type="ECO:0000256" key="5">
    <source>
        <dbReference type="ARBA" id="ARBA00022737"/>
    </source>
</evidence>
<dbReference type="Gene3D" id="1.20.920.20">
    <property type="match status" value="1"/>
</dbReference>
<dbReference type="FunFam" id="1.20.920.30:FF:000002">
    <property type="entry name" value="Dynein axonemal heavy chain 3"/>
    <property type="match status" value="1"/>
</dbReference>
<dbReference type="InterPro" id="IPR024743">
    <property type="entry name" value="Dynein_HC_stalk"/>
</dbReference>
<dbReference type="Pfam" id="PF25007">
    <property type="entry name" value="DYH2-5-8_CC"/>
    <property type="match status" value="1"/>
</dbReference>
<dbReference type="InterPro" id="IPR042219">
    <property type="entry name" value="AAA_lid_11_sf"/>
</dbReference>
<dbReference type="Gene3D" id="1.10.472.130">
    <property type="match status" value="1"/>
</dbReference>
<dbReference type="GO" id="GO:0005874">
    <property type="term" value="C:microtubule"/>
    <property type="evidence" value="ECO:0007669"/>
    <property type="project" value="UniProtKB-KW"/>
</dbReference>
<keyword evidence="3" id="KW-0963">Cytoplasm</keyword>
<dbReference type="Gene3D" id="3.10.490.20">
    <property type="match status" value="1"/>
</dbReference>
<evidence type="ECO:0000256" key="9">
    <source>
        <dbReference type="ARBA" id="ARBA00023054"/>
    </source>
</evidence>
<feature type="region of interest" description="Disordered" evidence="15">
    <location>
        <begin position="1154"/>
        <end position="1181"/>
    </location>
</feature>
<comment type="subcellular location">
    <subcellularLocation>
        <location evidence="1">Cytoplasm</location>
        <location evidence="1">Cytoskeleton</location>
        <location evidence="1">Cilium axoneme</location>
    </subcellularLocation>
</comment>
<dbReference type="GO" id="GO:0008569">
    <property type="term" value="F:minus-end-directed microtubule motor activity"/>
    <property type="evidence" value="ECO:0007669"/>
    <property type="project" value="InterPro"/>
</dbReference>
<dbReference type="PANTHER" id="PTHR45703:SF32">
    <property type="entry name" value="DYNEINS HEAVY CHAIN"/>
    <property type="match status" value="1"/>
</dbReference>
<evidence type="ECO:0000256" key="1">
    <source>
        <dbReference type="ARBA" id="ARBA00004430"/>
    </source>
</evidence>
<dbReference type="FunFam" id="3.40.50.300:FF:000049">
    <property type="entry name" value="Dynein, axonemal, heavy chain 5"/>
    <property type="match status" value="1"/>
</dbReference>
<dbReference type="InterPro" id="IPR041589">
    <property type="entry name" value="DNAH3_AAA_lid_1"/>
</dbReference>
<organism evidence="17 18">
    <name type="scientific">Ectocarpus siliculosus</name>
    <name type="common">Brown alga</name>
    <name type="synonym">Conferva siliculosa</name>
    <dbReference type="NCBI Taxonomy" id="2880"/>
    <lineage>
        <taxon>Eukaryota</taxon>
        <taxon>Sar</taxon>
        <taxon>Stramenopiles</taxon>
        <taxon>Ochrophyta</taxon>
        <taxon>PX clade</taxon>
        <taxon>Phaeophyceae</taxon>
        <taxon>Ectocarpales</taxon>
        <taxon>Ectocarpaceae</taxon>
        <taxon>Ectocarpus</taxon>
    </lineage>
</organism>
<dbReference type="InterPro" id="IPR024317">
    <property type="entry name" value="Dynein_heavy_chain_D4_dom"/>
</dbReference>
<evidence type="ECO:0000256" key="12">
    <source>
        <dbReference type="ARBA" id="ARBA00023212"/>
    </source>
</evidence>
<keyword evidence="12" id="KW-0206">Cytoskeleton</keyword>
<feature type="compositionally biased region" description="Gly residues" evidence="15">
    <location>
        <begin position="1172"/>
        <end position="1181"/>
    </location>
</feature>
<dbReference type="GO" id="GO:0045505">
    <property type="term" value="F:dynein intermediate chain binding"/>
    <property type="evidence" value="ECO:0007669"/>
    <property type="project" value="InterPro"/>
</dbReference>
<name>D7FWX3_ECTSI</name>
<proteinExistence type="inferred from homology"/>
<dbReference type="Gene3D" id="1.20.140.100">
    <property type="entry name" value="Dynein heavy chain, N-terminal domain 2"/>
    <property type="match status" value="1"/>
</dbReference>
<dbReference type="FunFam" id="1.10.287.2620:FF:000001">
    <property type="entry name" value="Cytoplasmic dynein heavy chain 1"/>
    <property type="match status" value="1"/>
</dbReference>
<reference evidence="17 18" key="1">
    <citation type="journal article" date="2010" name="Nature">
        <title>The Ectocarpus genome and the independent evolution of multicellularity in brown algae.</title>
        <authorList>
            <person name="Cock J.M."/>
            <person name="Sterck L."/>
            <person name="Rouze P."/>
            <person name="Scornet D."/>
            <person name="Allen A.E."/>
            <person name="Amoutzias G."/>
            <person name="Anthouard V."/>
            <person name="Artiguenave F."/>
            <person name="Aury J.M."/>
            <person name="Badger J.H."/>
            <person name="Beszteri B."/>
            <person name="Billiau K."/>
            <person name="Bonnet E."/>
            <person name="Bothwell J.H."/>
            <person name="Bowler C."/>
            <person name="Boyen C."/>
            <person name="Brownlee C."/>
            <person name="Carrano C.J."/>
            <person name="Charrier B."/>
            <person name="Cho G.Y."/>
            <person name="Coelho S.M."/>
            <person name="Collen J."/>
            <person name="Corre E."/>
            <person name="Da Silva C."/>
            <person name="Delage L."/>
            <person name="Delaroque N."/>
            <person name="Dittami S.M."/>
            <person name="Doulbeau S."/>
            <person name="Elias M."/>
            <person name="Farnham G."/>
            <person name="Gachon C.M."/>
            <person name="Gschloessl B."/>
            <person name="Heesch S."/>
            <person name="Jabbari K."/>
            <person name="Jubin C."/>
            <person name="Kawai H."/>
            <person name="Kimura K."/>
            <person name="Kloareg B."/>
            <person name="Kupper F.C."/>
            <person name="Lang D."/>
            <person name="Le Bail A."/>
            <person name="Leblanc C."/>
            <person name="Lerouge P."/>
            <person name="Lohr M."/>
            <person name="Lopez P.J."/>
            <person name="Martens C."/>
            <person name="Maumus F."/>
            <person name="Michel G."/>
            <person name="Miranda-Saavedra D."/>
            <person name="Morales J."/>
            <person name="Moreau H."/>
            <person name="Motomura T."/>
            <person name="Nagasato C."/>
            <person name="Napoli C.A."/>
            <person name="Nelson D.R."/>
            <person name="Nyvall-Collen P."/>
            <person name="Peters A.F."/>
            <person name="Pommier C."/>
            <person name="Potin P."/>
            <person name="Poulain J."/>
            <person name="Quesneville H."/>
            <person name="Read B."/>
            <person name="Rensing S.A."/>
            <person name="Ritter A."/>
            <person name="Rousvoal S."/>
            <person name="Samanta M."/>
            <person name="Samson G."/>
            <person name="Schroeder D.C."/>
            <person name="Segurens B."/>
            <person name="Strittmatter M."/>
            <person name="Tonon T."/>
            <person name="Tregear J.W."/>
            <person name="Valentin K."/>
            <person name="von Dassow P."/>
            <person name="Yamagishi T."/>
            <person name="Van de Peer Y."/>
            <person name="Wincker P."/>
        </authorList>
    </citation>
    <scope>NUCLEOTIDE SEQUENCE [LARGE SCALE GENOMIC DNA]</scope>
    <source>
        <strain evidence="18">Ec32 / CCAP1310/4</strain>
    </source>
</reference>
<evidence type="ECO:0000256" key="4">
    <source>
        <dbReference type="ARBA" id="ARBA00022701"/>
    </source>
</evidence>
<accession>D7FWX3</accession>
<dbReference type="Pfam" id="PF03028">
    <property type="entry name" value="Dynein_heavy"/>
    <property type="match status" value="1"/>
</dbReference>
<dbReference type="Pfam" id="PF18198">
    <property type="entry name" value="AAA_lid_11"/>
    <property type="match status" value="1"/>
</dbReference>
<protein>
    <submittedName>
        <fullName evidence="17">Axonemal 1-beta dynein heavy chain dynein heavy chain</fullName>
    </submittedName>
</protein>
<evidence type="ECO:0000256" key="3">
    <source>
        <dbReference type="ARBA" id="ARBA00022490"/>
    </source>
</evidence>
<dbReference type="InterPro" id="IPR042222">
    <property type="entry name" value="Dynein_2_N"/>
</dbReference>
<dbReference type="InterPro" id="IPR042228">
    <property type="entry name" value="Dynein_linker_3"/>
</dbReference>
<dbReference type="InterPro" id="IPR013602">
    <property type="entry name" value="Dynein_heavy_linker"/>
</dbReference>
<dbReference type="STRING" id="2880.D7FWX3"/>
<dbReference type="FunFam" id="1.20.58.1120:FF:000001">
    <property type="entry name" value="dynein heavy chain 2, axonemal"/>
    <property type="match status" value="1"/>
</dbReference>
<dbReference type="SUPFAM" id="SSF52540">
    <property type="entry name" value="P-loop containing nucleoside triphosphate hydrolases"/>
    <property type="match status" value="4"/>
</dbReference>
<evidence type="ECO:0000256" key="8">
    <source>
        <dbReference type="ARBA" id="ARBA00023017"/>
    </source>
</evidence>
<dbReference type="FunFam" id="3.40.50.300:FF:002141">
    <property type="entry name" value="Dynein heavy chain"/>
    <property type="match status" value="1"/>
</dbReference>
<keyword evidence="7" id="KW-0067">ATP-binding</keyword>
<dbReference type="eggNOG" id="KOG3595">
    <property type="taxonomic scope" value="Eukaryota"/>
</dbReference>
<keyword evidence="11" id="KW-0505">Motor protein</keyword>
<dbReference type="Pfam" id="PF12777">
    <property type="entry name" value="MT"/>
    <property type="match status" value="1"/>
</dbReference>
<keyword evidence="18" id="KW-1185">Reference proteome</keyword>
<dbReference type="Gene3D" id="3.20.180.20">
    <property type="entry name" value="Dynein heavy chain, N-terminal domain 2"/>
    <property type="match status" value="1"/>
</dbReference>
<dbReference type="Gene3D" id="1.10.287.2620">
    <property type="match status" value="1"/>
</dbReference>
<evidence type="ECO:0000256" key="14">
    <source>
        <dbReference type="SAM" id="Coils"/>
    </source>
</evidence>
<dbReference type="FunFam" id="3.20.180.20:FF:000001">
    <property type="entry name" value="Dynein axonemal heavy chain 5"/>
    <property type="match status" value="1"/>
</dbReference>
<evidence type="ECO:0000256" key="11">
    <source>
        <dbReference type="ARBA" id="ARBA00023175"/>
    </source>
</evidence>
<feature type="coiled-coil region" evidence="14">
    <location>
        <begin position="3535"/>
        <end position="3597"/>
    </location>
</feature>
<keyword evidence="9 14" id="KW-0175">Coiled coil</keyword>
<dbReference type="EMBL" id="FN648506">
    <property type="protein sequence ID" value="CBJ32211.1"/>
    <property type="molecule type" value="Genomic_DNA"/>
</dbReference>
<dbReference type="InterPro" id="IPR026983">
    <property type="entry name" value="DHC"/>
</dbReference>
<dbReference type="Pfam" id="PF12781">
    <property type="entry name" value="AAA_9"/>
    <property type="match status" value="1"/>
</dbReference>
<feature type="compositionally biased region" description="Polar residues" evidence="15">
    <location>
        <begin position="59"/>
        <end position="73"/>
    </location>
</feature>
<dbReference type="OMA" id="ILKNDMQ"/>
<dbReference type="GO" id="GO:0007018">
    <property type="term" value="P:microtubule-based movement"/>
    <property type="evidence" value="ECO:0007669"/>
    <property type="project" value="InterPro"/>
</dbReference>
<keyword evidence="10" id="KW-0969">Cilium</keyword>
<comment type="similarity">
    <text evidence="2">Belongs to the dynein heavy chain family.</text>
</comment>
<sequence>MSDLGGQGRADVVDLTPTEAANNGSPSRRGSAASVAADPKQPSADNDADLLAEQRRESTSSFAAPSSGGNDSMGSLPRDGEIGGVSSTAGAPRKESSVSFTAVAVVEGEAESYMDVVAWIKEHLVLPEFVPEKHWRQEHDEIVIAFAKGESGFRLFAAIVGDELVVASNPAKFTSPEGISMPKVANYFVRPEGATLTPATLKDVQYGLISGQAVHSLLQLLHGVFSPKVFKRQVGWPESVKNDLTGHFHRFMASLVEMSNQAKGKTVMYLPADMMEIGEISVAAKDKDLVQHLESIVIHWTRQIKDVVNNHDNALSAEILGPLEEIEFWRCRMVDLSGISEQLLRPDVQVVVSILDTANSSYLAPFNVLSQRIKEGSVEANNNLKFLESITTPCQNLTMAKPKEIPALLPGLLSCIRMIWNLSKFYNTEERLTGLLRKISNEIIHRCCAEIDLGAIFDGDIDAAMTVLNESRACGVEWKAVYRRTALLVRRSTPEPSRHWDFDEASIFAQIDAFVQRCSELLEVCESQIQLARKTMGEGGESGALPEFGGTRGQEITKALLGIQDSFEAQIDKLRNLDYTVLDVTTSRWHDDYNSFKDVVKDLEVMYTNVINTAFEGITRITDAVALLEIFYTLARRDAIKQACLKKTAYTYMLFVRYVEGLRHEFDENRRRPPLRPNEPPFAGSAVWAHSLARGVEEAWSHLKNCRHMAKAMASDEAEAALCLGACKEAQAAYTVFVTVIGDFKANRYQAWVDHLNSVIEVMPLGVRLDVPLLRRADTDPRVQTQQQKQLAAAGKGHQSSGQPSAAAGAGKVGAGTVTAAVGGGTGRAGHLHNQHLVCNFDLDLLALFSEVSHWEKFQGEFSVPYAAHDICNQREKLREQREHVMLVVRAYNSILNELDPSERKLFSDNIRRLDKRIHQGMTKLTWSSKGIVEFYVRDCCNHAAETREIVKGVHKQKEAVVRQCRMLAGLQLTRIDKNAVYDDREFAKQQADHCVGVRRKMEWAHDMVLTSMREIFACFEGGSSEVKRERRALIAQTDNNIELSLRNTVKKSLQQLSKAINGDAKTEPQTLFKVNIVLESAQVDYRPTMINLTHVINIVTKELMGTIKAVSRVRDALGDNPNPNATGVTGAKKPTATATAAIATGAADAAKEAHPVVEGEGGADAPAGAGQAAGEGGGGEGDAAVAAGAASAGGDMLPVAQVVVPSFYNIISNDEDILKIVVQVMNGMSASAAELQKYLSYWDKYKYIWENDKDGFIRRYAKANRGLAQFQADIARYRELQADIVQEESSHIINFIKIDCTQLKTALVGHCSQWQGKLTGLLNQNAMVELRGLHELFETSTARLKVPPLNLDHLSESWNLLETMKKDVPTIEAKFGPLEETYAILAKFEVSASEEEQTMLQDLQQAGEDFKEMLKEVEQMLNKCKVNMKRDLENSITNYNESVLTVHQDASTFLPYGGDVKPEEAFKIIEEYKVKVEAVRATQASMQAGLDVFAMDSPEHKELKEVERDLNLMEQIWTVSKDWEAAWDGWKTGLFTDLDVEEMENAAGTFTKKIGKLGRDMKKWKVWEAMKEKVEQFRQTMPLIQDLKNPALRPRHWDALRSELGKNFNPEASDFNLEGVFSLGLHNLADFIGELSTNANKELGIEQSLVDVENRWKDVDIDMGEYKDKYYKIKSTEDLFQVLEEDSVQLSTIKASKFYNSFSEKIDKWEKALNGVSETVELILNVQKKWMYLESIFMASEDICKQLPRESAIFMEVNAEFSCLTEEIFNNPNAIRACCSDPKMMEKTTAMDSNLEVIQKSLDQYLETKRKQSPRMVFPRFYFVSDDDLLEILGQSKDPEAVQKHLKKCFEGIKDIHLIPPGKHTNKTWEASGLTSPDGETVELASNLIVDGAVEMWLAALESAMQTALQKLLASSLQAYKGKKDKWVKEYQGQLLISTGAVQWTTDCSKALNAISGGNKTALKALKKKQVGYLNKMSDMVRGQLTKIERNKLVALITMEIHNRDVMERMIKAGCAATSDFEWLSQLRFVFSREDGPFGMVSVRQTNCQLEYSYEYQGNNGRLVVTPLTDRCVLTLTTAMYLHRGGNPLGPAGTGKTETVKDLGKNLAKYVVVINCSDGQDYKSVGRIFSGLVQSGSWGCFDEFNRIKIEVISVVAVQVLSILNALSAHKDSLMFMGNMIKCNPNCGIFITMNPGYAGRTELPDNLKALMRPVAMMTPDLAMIAEVMLAAEGFREARILAKKTVTLYSLMIQQLSKQKRKNLEEKPSTTAQDHYDYGLRNLKAVLNMAGALKRADPNMNEEAILMRALRDMNLPKFIKDDERLFRLLLGDLFPSLELPVPEYGALQVAVEKELTSKGLQQHPFLIMKIIQLSDSQLTRHCNMLVGRTMSGKSVAWRTLMNAKTQMCKDGVDGYHPVHPFVINPKSVTLSELYGAYDLSTFEWADGILSTLFKQSAESDKPDEKWIMFDGPIDALWIESMNSVMDDNKILTLINGDRIPLTNSMSLLFEVEDLAVASPATVSRAGMIFLDVDEMGWQPFVNSWLQQRFEDDTEHLKFHRNLFSKYVEGVLAFKEVNVSEPVPVGDFNAVQSLCTLYDAFRDNPATSGLEKDAEGYLGLAEKWFVFSMVWSVMAAADEDGRVKLDAFLRDVEPQFPPSATVYDYYVDPKKLDWEPWEPKVPPFRYLKTMPFHKMIVPTVDTIRNSFVLGTLWGAKRNALVVGSSGAGKTVLVFSELARLPETHSQLVMNFSATTDSGTTQATIEQTMEKRSKDKFGPLGGKQLVVFLDDFNMPMRISHESPFQPPLELLRFWMDYGGWYDRVKCAWRYILDTQLICAMAPPGGARAVISSRTQSRFNVLNLTVPNDSQVIRIFDSILAPKLADFDVEIKPLASHIAQATLRVYQASMETFLPTPVKSHYLFNMRDVAKVIEGVMQASPTTVDTKEAAIRLWAHECQRVFSDRFVQDAADDQGRFREVINAQLKVTFSTDWGEQFSSCEDETIGSVFTACFGEGGDEDISYEEQLSLLKLRQVLEERLEDYNMEPKLVSMQLVLFKDAVCHLARIHRVLSLKRGNLMLVGVGGSGRQSLTRLAAYICGQELFTIEITKNYRQVEFREDLKVLFEKAAVGGKPVTFLFNDNQIKEECFLEDVNNVLQSGEVPNLYGKDEIPQVLDGVRKTAKKAGVDETTEALWGFFVDRVRENLHVVLAMSPIGDSFRNRTRMYPGLVNCTTIDWFQPWPADALVEVATKFIQDIPMEDESRRAKVASVFSCMHTSVVVASERMLVELKRYNYVTPTNFLELVKGYKVILAERRGTLSEQRNKLRNGLTKLEEAREQVETMSVELEAKKITVATAQKDCEELLVEIVSERRVADEQKKQVEQESERIGKDATECQVIADDAQADLAVAMPALEQAMIEVDKLDKTAITEVKAYSKPPPLVETVMAAVMTMMGRGSDWATAKKALGEGNFLTQIKTFNKDNVSNALMTKVKKYVNNPDFSFENVAKVSSAASALCVWVHAIYLYANVAKDVAPKRARLKEAQETLATKQAGLKAAQDQLAEVVAKVQLLKDRYDESVGQKNALMEESQMLQDKLERADKLVSGLAGEFVRWQASIGTFEAMIERLIGDSLIAAAFLSYAGTFDTVYRNGLVSGWMRDVDTQELPSTEGFSFTAFLAKPTDVRAWNIQGLPKDEFSTENGVMVTRGSRWPLMIDPQGQANKWIKAMEGSDLTVVDLNTKDMLRQMGNCIQYGLPCLLQDVLEELDPSIEPVLSKAIIKQGNREVVRLGDKELDWSHDFRLYITTKLGNPHYTPEVSTKTTVVNFSVKQLGLEAQLLGIVVQREQPSLEEQSSELTVKVATGKKKLADLEDEILRLLSESTGSLLDDMNLVNTLQDSKTISEEVTQQLQIAEETAVKIDAAREGYRSAAIRASVAYFVLDDLSRVDPMYQFSLDAYVDLFNASIECSRTGEEDGVADRCDVINKHHTRSVYEYTCRGLFERHKLLFSLQLCFRILEQEKKVPADEFNFLLYGGIVVERSGQRPNPCKDWVDETAWDNITELDNLGAFSGLALSFEQSPREWKAWFLSAKPEESPLPGDWENKCSDLQRLCVLRSLRADRILFSAATYVSNNLGPQFADPPAFDLKTVFNGSTPKTPLIFVLSPGVDPTAQVQSLSVAQGVKMSNVALGQGQAPAAIRMIEDGVSFGNWVFLANCHLMLSWMPELEKIVEDLCVGEPHEDFRLWLSSGPHPKFPISILRRGLKMTTEPPAGLRANVSTLYNIVSPEQFSRCGQTFRYRKLLFSLAWFHAILLERRKFKSLGFNVPYEFNESDFSICHDLVIVFLDEYPDKPPFDAMRYLIAEANYGGRVTDEWDRRLVNVYMNQYFCPAAIDEPNFLLSELKEYYVPPDGDLQSYKEFIKRFPKTDHPAAFGQHVNADITSLIEDTNALLGTMVSLAPKAVSAGGEANEEKISKQADLLSEQVPKAFNIKEIKSILASRSDPDPMKTVLLQESERYNSLLHGVARQLADLKKAVKGLVVVTPELEDISQALLQGKVPTSWSKCYPSLKPLGAWMRDLIQRAEHIRDWAMVAMPKVFWLPCMTYPSGFLTALLQTSARKNGIAIDTLSWEFSVLGQDTSALSSYPKEGAYCDGLFLDGARWNRQEGCLEEPPPMELFYQMPVIHFKPVESKKKAPKGVYVCPTYMYPLRTGSRERPSFVIAAELRAGKHPSEFWTKRGVALLLSIGV</sequence>
<keyword evidence="6" id="KW-0547">Nucleotide-binding</keyword>
<dbReference type="InterPro" id="IPR056759">
    <property type="entry name" value="DYH2-5-8_CC"/>
</dbReference>
<dbReference type="Gene3D" id="1.10.8.720">
    <property type="entry name" value="Region D6 of dynein motor"/>
    <property type="match status" value="1"/>
</dbReference>
<dbReference type="GO" id="GO:0005930">
    <property type="term" value="C:axoneme"/>
    <property type="evidence" value="ECO:0007669"/>
    <property type="project" value="UniProtKB-SubCell"/>
</dbReference>
<evidence type="ECO:0000313" key="18">
    <source>
        <dbReference type="Proteomes" id="UP000002630"/>
    </source>
</evidence>
<dbReference type="InterPro" id="IPR041466">
    <property type="entry name" value="Dynein_AAA5_ext"/>
</dbReference>
<evidence type="ECO:0000256" key="7">
    <source>
        <dbReference type="ARBA" id="ARBA00022840"/>
    </source>
</evidence>
<dbReference type="Pfam" id="PF17857">
    <property type="entry name" value="AAA_lid_1"/>
    <property type="match status" value="1"/>
</dbReference>
<evidence type="ECO:0000256" key="13">
    <source>
        <dbReference type="ARBA" id="ARBA00023273"/>
    </source>
</evidence>
<keyword evidence="5" id="KW-0677">Repeat</keyword>
<feature type="domain" description="AAA+ ATPase" evidence="16">
    <location>
        <begin position="2085"/>
        <end position="2221"/>
    </location>
</feature>
<dbReference type="Gene3D" id="6.10.140.1060">
    <property type="match status" value="1"/>
</dbReference>
<dbReference type="Gene3D" id="1.20.920.30">
    <property type="match status" value="1"/>
</dbReference>
<feature type="coiled-coil region" evidence="14">
    <location>
        <begin position="1401"/>
        <end position="1435"/>
    </location>
</feature>
<feature type="compositionally biased region" description="Polar residues" evidence="15">
    <location>
        <begin position="19"/>
        <end position="28"/>
    </location>
</feature>
<evidence type="ECO:0000256" key="6">
    <source>
        <dbReference type="ARBA" id="ARBA00022741"/>
    </source>
</evidence>
<dbReference type="Gene3D" id="1.20.1270.280">
    <property type="match status" value="1"/>
</dbReference>
<dbReference type="FunFam" id="1.20.920.20:FF:000001">
    <property type="entry name" value="dynein heavy chain 2, axonemal"/>
    <property type="match status" value="1"/>
</dbReference>
<dbReference type="InterPro" id="IPR041228">
    <property type="entry name" value="Dynein_C"/>
</dbReference>
<dbReference type="Proteomes" id="UP000002630">
    <property type="component" value="Linkage Group LG14"/>
</dbReference>
<dbReference type="SMART" id="SM00382">
    <property type="entry name" value="AAA"/>
    <property type="match status" value="2"/>
</dbReference>
<evidence type="ECO:0000313" key="17">
    <source>
        <dbReference type="EMBL" id="CBJ32211.1"/>
    </source>
</evidence>
<feature type="compositionally biased region" description="Low complexity" evidence="15">
    <location>
        <begin position="784"/>
        <end position="810"/>
    </location>
</feature>
<dbReference type="Gene3D" id="1.10.8.710">
    <property type="match status" value="1"/>
</dbReference>
<evidence type="ECO:0000259" key="16">
    <source>
        <dbReference type="SMART" id="SM00382"/>
    </source>
</evidence>
<dbReference type="InterPro" id="IPR003593">
    <property type="entry name" value="AAA+_ATPase"/>
</dbReference>
<feature type="region of interest" description="Disordered" evidence="15">
    <location>
        <begin position="780"/>
        <end position="810"/>
    </location>
</feature>
<gene>
    <name evidence="17" type="primary">DYHC15</name>
    <name evidence="17" type="ORF">Esi_0317_0017</name>
</gene>
<dbReference type="Pfam" id="PF08393">
    <property type="entry name" value="DHC_N2"/>
    <property type="match status" value="1"/>
</dbReference>
<evidence type="ECO:0000256" key="2">
    <source>
        <dbReference type="ARBA" id="ARBA00008887"/>
    </source>
</evidence>
<dbReference type="Gene3D" id="3.40.50.300">
    <property type="entry name" value="P-loop containing nucleotide triphosphate hydrolases"/>
    <property type="match status" value="5"/>
</dbReference>
<dbReference type="Gene3D" id="1.20.58.1120">
    <property type="match status" value="1"/>
</dbReference>
<feature type="domain" description="AAA+ ATPase" evidence="16">
    <location>
        <begin position="2713"/>
        <end position="2861"/>
    </location>
</feature>
<dbReference type="Pfam" id="PF12775">
    <property type="entry name" value="AAA_7"/>
    <property type="match status" value="1"/>
</dbReference>
<keyword evidence="8" id="KW-0243">Dynein</keyword>
<dbReference type="InterPro" id="IPR043157">
    <property type="entry name" value="Dynein_AAA1S"/>
</dbReference>
<dbReference type="EMBL" id="FN649739">
    <property type="protein sequence ID" value="CBJ32211.1"/>
    <property type="molecule type" value="Genomic_DNA"/>
</dbReference>
<dbReference type="InterPro" id="IPR043160">
    <property type="entry name" value="Dynein_C_barrel"/>
</dbReference>
<dbReference type="FunFam" id="1.10.8.1220:FF:000001">
    <property type="entry name" value="Dynein axonemal heavy chain 5"/>
    <property type="match status" value="1"/>
</dbReference>
<dbReference type="Pfam" id="PF17852">
    <property type="entry name" value="Dynein_AAA_lid"/>
    <property type="match status" value="1"/>
</dbReference>
<dbReference type="InterPro" id="IPR035706">
    <property type="entry name" value="AAA_9"/>
</dbReference>
<dbReference type="InterPro" id="IPR004273">
    <property type="entry name" value="Dynein_heavy_D6_P-loop"/>
</dbReference>
<dbReference type="InterPro" id="IPR013594">
    <property type="entry name" value="Dynein_heavy_tail"/>
</dbReference>
<dbReference type="FunFam" id="1.10.8.710:FF:000001">
    <property type="entry name" value="Dynein axonemal heavy chain 2"/>
    <property type="match status" value="1"/>
</dbReference>
<evidence type="ECO:0000256" key="15">
    <source>
        <dbReference type="SAM" id="MobiDB-lite"/>
    </source>
</evidence>
<dbReference type="InterPro" id="IPR027417">
    <property type="entry name" value="P-loop_NTPase"/>
</dbReference>
<feature type="coiled-coil region" evidence="14">
    <location>
        <begin position="3315"/>
        <end position="3381"/>
    </location>
</feature>
<dbReference type="CDD" id="cd00009">
    <property type="entry name" value="AAA"/>
    <property type="match status" value="1"/>
</dbReference>
<dbReference type="InterPro" id="IPR035699">
    <property type="entry name" value="AAA_6"/>
</dbReference>
<dbReference type="Pfam" id="PF08385">
    <property type="entry name" value="DHC_N1"/>
    <property type="match status" value="1"/>
</dbReference>
<dbReference type="InParanoid" id="D7FWX3"/>
<dbReference type="GO" id="GO:0005524">
    <property type="term" value="F:ATP binding"/>
    <property type="evidence" value="ECO:0007669"/>
    <property type="project" value="UniProtKB-KW"/>
</dbReference>
<dbReference type="Pfam" id="PF18199">
    <property type="entry name" value="Dynein_C"/>
    <property type="match status" value="1"/>
</dbReference>
<keyword evidence="4" id="KW-0493">Microtubule</keyword>
<dbReference type="GO" id="GO:0051959">
    <property type="term" value="F:dynein light intermediate chain binding"/>
    <property type="evidence" value="ECO:0007669"/>
    <property type="project" value="InterPro"/>
</dbReference>
<dbReference type="FunFam" id="1.20.140.100:FF:000001">
    <property type="entry name" value="dynein heavy chain 17, axonemal"/>
    <property type="match status" value="1"/>
</dbReference>
<dbReference type="Gene3D" id="1.10.8.1220">
    <property type="match status" value="1"/>
</dbReference>
<keyword evidence="13" id="KW-0966">Cell projection</keyword>
<dbReference type="FunFam" id="3.40.50.300:FF:000153">
    <property type="entry name" value="Dynein axonemal heavy chain 1"/>
    <property type="match status" value="1"/>
</dbReference>
<dbReference type="GO" id="GO:0030286">
    <property type="term" value="C:dynein complex"/>
    <property type="evidence" value="ECO:0007669"/>
    <property type="project" value="UniProtKB-KW"/>
</dbReference>
<feature type="region of interest" description="Disordered" evidence="15">
    <location>
        <begin position="1"/>
        <end position="93"/>
    </location>
</feature>
<evidence type="ECO:0000256" key="10">
    <source>
        <dbReference type="ARBA" id="ARBA00023069"/>
    </source>
</evidence>
<dbReference type="Pfam" id="PF12774">
    <property type="entry name" value="AAA_6"/>
    <property type="match status" value="1"/>
</dbReference>
<dbReference type="Pfam" id="PF12780">
    <property type="entry name" value="AAA_8"/>
    <property type="match status" value="1"/>
</dbReference>
<dbReference type="FunFam" id="3.10.490.20:FF:000008">
    <property type="entry name" value="dynein heavy chain 2, axonemal"/>
    <property type="match status" value="1"/>
</dbReference>
<dbReference type="PANTHER" id="PTHR45703">
    <property type="entry name" value="DYNEIN HEAVY CHAIN"/>
    <property type="match status" value="1"/>
</dbReference>
<dbReference type="FunFam" id="3.40.50.300:FF:000044">
    <property type="entry name" value="Dynein heavy chain 5, axonemal"/>
    <property type="match status" value="1"/>
</dbReference>